<protein>
    <recommendedName>
        <fullName evidence="9">DUF1772 domain-containing protein</fullName>
    </recommendedName>
</protein>
<keyword evidence="2 6" id="KW-0812">Transmembrane</keyword>
<gene>
    <name evidence="7" type="ORF">LTR16_000040</name>
</gene>
<reference evidence="7 8" key="1">
    <citation type="submission" date="2023-08" db="EMBL/GenBank/DDBJ databases">
        <title>Black Yeasts Isolated from many extreme environments.</title>
        <authorList>
            <person name="Coleine C."/>
            <person name="Stajich J.E."/>
            <person name="Selbmann L."/>
        </authorList>
    </citation>
    <scope>NUCLEOTIDE SEQUENCE [LARGE SCALE GENOMIC DNA]</scope>
    <source>
        <strain evidence="7 8">CCFEE 536</strain>
    </source>
</reference>
<keyword evidence="3 6" id="KW-1133">Transmembrane helix</keyword>
<feature type="transmembrane region" description="Helical" evidence="6">
    <location>
        <begin position="62"/>
        <end position="79"/>
    </location>
</feature>
<evidence type="ECO:0000256" key="3">
    <source>
        <dbReference type="ARBA" id="ARBA00022989"/>
    </source>
</evidence>
<comment type="caution">
    <text evidence="7">The sequence shown here is derived from an EMBL/GenBank/DDBJ whole genome shotgun (WGS) entry which is preliminary data.</text>
</comment>
<evidence type="ECO:0000256" key="4">
    <source>
        <dbReference type="ARBA" id="ARBA00023136"/>
    </source>
</evidence>
<evidence type="ECO:0000256" key="2">
    <source>
        <dbReference type="ARBA" id="ARBA00022692"/>
    </source>
</evidence>
<evidence type="ECO:0000313" key="7">
    <source>
        <dbReference type="EMBL" id="KAK5257633.1"/>
    </source>
</evidence>
<evidence type="ECO:0000256" key="1">
    <source>
        <dbReference type="ARBA" id="ARBA00004141"/>
    </source>
</evidence>
<comment type="subcellular location">
    <subcellularLocation>
        <location evidence="1">Membrane</location>
        <topology evidence="1">Multi-pass membrane protein</topology>
    </subcellularLocation>
</comment>
<keyword evidence="8" id="KW-1185">Reference proteome</keyword>
<proteinExistence type="inferred from homology"/>
<dbReference type="PANTHER" id="PTHR35042:SF1">
    <property type="entry name" value="DUF1772-DOMAIN-CONTAINING PROTEIN"/>
    <property type="match status" value="1"/>
</dbReference>
<keyword evidence="4 6" id="KW-0472">Membrane</keyword>
<accession>A0ABR0M0D3</accession>
<dbReference type="InterPro" id="IPR013901">
    <property type="entry name" value="Anthrone_oxy"/>
</dbReference>
<dbReference type="EMBL" id="JAVRRA010008207">
    <property type="protein sequence ID" value="KAK5257633.1"/>
    <property type="molecule type" value="Genomic_DNA"/>
</dbReference>
<feature type="transmembrane region" description="Helical" evidence="6">
    <location>
        <begin position="20"/>
        <end position="41"/>
    </location>
</feature>
<dbReference type="Proteomes" id="UP001357485">
    <property type="component" value="Unassembled WGS sequence"/>
</dbReference>
<dbReference type="Pfam" id="PF08592">
    <property type="entry name" value="Anthrone_oxy"/>
    <property type="match status" value="1"/>
</dbReference>
<name>A0ABR0M0D3_9PEZI</name>
<evidence type="ECO:0000313" key="8">
    <source>
        <dbReference type="Proteomes" id="UP001357485"/>
    </source>
</evidence>
<evidence type="ECO:0000256" key="5">
    <source>
        <dbReference type="ARBA" id="ARBA00034313"/>
    </source>
</evidence>
<feature type="transmembrane region" description="Helical" evidence="6">
    <location>
        <begin position="91"/>
        <end position="109"/>
    </location>
</feature>
<organism evidence="7 8">
    <name type="scientific">Cryomyces antarcticus</name>
    <dbReference type="NCBI Taxonomy" id="329879"/>
    <lineage>
        <taxon>Eukaryota</taxon>
        <taxon>Fungi</taxon>
        <taxon>Dikarya</taxon>
        <taxon>Ascomycota</taxon>
        <taxon>Pezizomycotina</taxon>
        <taxon>Dothideomycetes</taxon>
        <taxon>Dothideomycetes incertae sedis</taxon>
        <taxon>Cryomyces</taxon>
    </lineage>
</organism>
<evidence type="ECO:0008006" key="9">
    <source>
        <dbReference type="Google" id="ProtNLM"/>
    </source>
</evidence>
<dbReference type="PANTHER" id="PTHR35042">
    <property type="entry name" value="ANTHRONE OXYGENASE ENCC"/>
    <property type="match status" value="1"/>
</dbReference>
<evidence type="ECO:0000256" key="6">
    <source>
        <dbReference type="SAM" id="Phobius"/>
    </source>
</evidence>
<comment type="similarity">
    <text evidence="5">Belongs to the anthrone oxygenase family.</text>
</comment>
<sequence length="197" mass="21164">MFYHEEVGAPIRVAQALGLTASAFLCGHIASASYLVLPSIMQSPAPLLAKQWKTMWVNDRNVGPAITAFSALVFGYLAYREPTETSTFKLYTAAAVLMPSVIPYTLLLVKPINDKLLKKAETLATVSITDDAASETGVSKEETVHGLVDRWGTLNLGRALLAAAGCLCATWAAIDKLEVVRFRASDIAFKSGANRMG</sequence>